<dbReference type="InterPro" id="IPR004107">
    <property type="entry name" value="Integrase_SAM-like_N"/>
</dbReference>
<evidence type="ECO:0000313" key="8">
    <source>
        <dbReference type="EMBL" id="RED66119.1"/>
    </source>
</evidence>
<dbReference type="Pfam" id="PF00589">
    <property type="entry name" value="Phage_integrase"/>
    <property type="match status" value="1"/>
</dbReference>
<comment type="similarity">
    <text evidence="1">Belongs to the 'phage' integrase family.</text>
</comment>
<evidence type="ECO:0000313" key="9">
    <source>
        <dbReference type="Proteomes" id="UP000256869"/>
    </source>
</evidence>
<dbReference type="PROSITE" id="PS51900">
    <property type="entry name" value="CB"/>
    <property type="match status" value="1"/>
</dbReference>
<name>A0A3D9IX90_9BACL</name>
<dbReference type="AlphaFoldDB" id="A0A3D9IX90"/>
<dbReference type="GO" id="GO:0003677">
    <property type="term" value="F:DNA binding"/>
    <property type="evidence" value="ECO:0007669"/>
    <property type="project" value="UniProtKB-UniRule"/>
</dbReference>
<comment type="caution">
    <text evidence="8">The sequence shown here is derived from an EMBL/GenBank/DDBJ whole genome shotgun (WGS) entry which is preliminary data.</text>
</comment>
<dbReference type="EMBL" id="QRDY01000001">
    <property type="protein sequence ID" value="RED66119.1"/>
    <property type="molecule type" value="Genomic_DNA"/>
</dbReference>
<dbReference type="PANTHER" id="PTHR30349">
    <property type="entry name" value="PHAGE INTEGRASE-RELATED"/>
    <property type="match status" value="1"/>
</dbReference>
<evidence type="ECO:0000256" key="3">
    <source>
        <dbReference type="ARBA" id="ARBA00023125"/>
    </source>
</evidence>
<organism evidence="8 9">
    <name type="scientific">Cohnella lupini</name>
    <dbReference type="NCBI Taxonomy" id="1294267"/>
    <lineage>
        <taxon>Bacteria</taxon>
        <taxon>Bacillati</taxon>
        <taxon>Bacillota</taxon>
        <taxon>Bacilli</taxon>
        <taxon>Bacillales</taxon>
        <taxon>Paenibacillaceae</taxon>
        <taxon>Cohnella</taxon>
    </lineage>
</organism>
<dbReference type="Gene3D" id="1.10.150.130">
    <property type="match status" value="1"/>
</dbReference>
<protein>
    <submittedName>
        <fullName evidence="8">Site-specific recombinase XerD</fullName>
    </submittedName>
</protein>
<dbReference type="PROSITE" id="PS51898">
    <property type="entry name" value="TYR_RECOMBINASE"/>
    <property type="match status" value="1"/>
</dbReference>
<proteinExistence type="inferred from homology"/>
<dbReference type="InterPro" id="IPR050090">
    <property type="entry name" value="Tyrosine_recombinase_XerCD"/>
</dbReference>
<keyword evidence="2" id="KW-0229">DNA integration</keyword>
<dbReference type="InterPro" id="IPR013762">
    <property type="entry name" value="Integrase-like_cat_sf"/>
</dbReference>
<accession>A0A3D9IX90</accession>
<dbReference type="GO" id="GO:0006310">
    <property type="term" value="P:DNA recombination"/>
    <property type="evidence" value="ECO:0007669"/>
    <property type="project" value="UniProtKB-KW"/>
</dbReference>
<gene>
    <name evidence="8" type="ORF">DFP95_101617</name>
</gene>
<dbReference type="InterPro" id="IPR002104">
    <property type="entry name" value="Integrase_catalytic"/>
</dbReference>
<dbReference type="NCBIfam" id="NF040815">
    <property type="entry name" value="recomb_XerA_Arch"/>
    <property type="match status" value="1"/>
</dbReference>
<dbReference type="PANTHER" id="PTHR30349:SF64">
    <property type="entry name" value="PROPHAGE INTEGRASE INTD-RELATED"/>
    <property type="match status" value="1"/>
</dbReference>
<dbReference type="SUPFAM" id="SSF56349">
    <property type="entry name" value="DNA breaking-rejoining enzymes"/>
    <property type="match status" value="1"/>
</dbReference>
<dbReference type="InterPro" id="IPR010998">
    <property type="entry name" value="Integrase_recombinase_N"/>
</dbReference>
<dbReference type="GO" id="GO:0015074">
    <property type="term" value="P:DNA integration"/>
    <property type="evidence" value="ECO:0007669"/>
    <property type="project" value="UniProtKB-KW"/>
</dbReference>
<dbReference type="Pfam" id="PF13495">
    <property type="entry name" value="Phage_int_SAM_4"/>
    <property type="match status" value="1"/>
</dbReference>
<sequence length="381" mass="45020">MEIWLGKRNERELVVRFGYHVEWWNRMVRFGGSRWLPKERVWIIPYTMQQVERFIDLFRDVEVGVSQDLQAECYLLSPNSRNKEVMDEDHRKVDLENSHWSSYVESKLIFELKVRGYSMRTIRAYCGHVERFYRYYEQNRKLSSLDLMPSYSHHLLSDELSHSYVNQAISAIKFYLDKVCGMQGESFPYVRPKKEQKLPNVLGQNEVLRLLSVVENRKHRAIFYIIYSSGLRVGEVVRLKVADMDRERKTLHIRQGKGKKDRITILSDAAVEVINQYILMYKPEVWLFPGQDSKGHLTERTVQKVFEQAVKASKIDKAVSVHSLRHSFATHLLEEGIDIRYIQELLGHRSIQTTEIYTHVAVKDVRKIVSPLDRIMKKQDN</sequence>
<keyword evidence="4" id="KW-0233">DNA recombination</keyword>
<evidence type="ECO:0000256" key="5">
    <source>
        <dbReference type="PROSITE-ProRule" id="PRU01248"/>
    </source>
</evidence>
<dbReference type="InterPro" id="IPR011010">
    <property type="entry name" value="DNA_brk_join_enz"/>
</dbReference>
<dbReference type="Proteomes" id="UP000256869">
    <property type="component" value="Unassembled WGS sequence"/>
</dbReference>
<keyword evidence="3 5" id="KW-0238">DNA-binding</keyword>
<feature type="domain" description="Core-binding (CB)" evidence="7">
    <location>
        <begin position="91"/>
        <end position="180"/>
    </location>
</feature>
<evidence type="ECO:0000256" key="2">
    <source>
        <dbReference type="ARBA" id="ARBA00022908"/>
    </source>
</evidence>
<evidence type="ECO:0000259" key="7">
    <source>
        <dbReference type="PROSITE" id="PS51900"/>
    </source>
</evidence>
<reference evidence="8 9" key="1">
    <citation type="submission" date="2018-07" db="EMBL/GenBank/DDBJ databases">
        <title>Genomic Encyclopedia of Type Strains, Phase III (KMG-III): the genomes of soil and plant-associated and newly described type strains.</title>
        <authorList>
            <person name="Whitman W."/>
        </authorList>
    </citation>
    <scope>NUCLEOTIDE SEQUENCE [LARGE SCALE GENOMIC DNA]</scope>
    <source>
        <strain evidence="8 9">CECT 8236</strain>
    </source>
</reference>
<dbReference type="RefSeq" id="WP_220376309.1">
    <property type="nucleotide sequence ID" value="NZ_QRDY01000001.1"/>
</dbReference>
<dbReference type="InterPro" id="IPR044068">
    <property type="entry name" value="CB"/>
</dbReference>
<evidence type="ECO:0000256" key="4">
    <source>
        <dbReference type="ARBA" id="ARBA00023172"/>
    </source>
</evidence>
<dbReference type="Gene3D" id="1.10.443.10">
    <property type="entry name" value="Intergrase catalytic core"/>
    <property type="match status" value="1"/>
</dbReference>
<evidence type="ECO:0000256" key="1">
    <source>
        <dbReference type="ARBA" id="ARBA00008857"/>
    </source>
</evidence>
<feature type="domain" description="Tyr recombinase" evidence="6">
    <location>
        <begin position="197"/>
        <end position="370"/>
    </location>
</feature>
<keyword evidence="9" id="KW-1185">Reference proteome</keyword>
<evidence type="ECO:0000259" key="6">
    <source>
        <dbReference type="PROSITE" id="PS51898"/>
    </source>
</evidence>